<dbReference type="EMBL" id="LR796531">
    <property type="protein sequence ID" value="CAB4149573.1"/>
    <property type="molecule type" value="Genomic_DNA"/>
</dbReference>
<gene>
    <name evidence="1" type="ORF">UFOVP543_8</name>
    <name evidence="2" type="ORF">UFOVP804_36</name>
</gene>
<dbReference type="InterPro" id="IPR005335">
    <property type="entry name" value="Terminase_ssu"/>
</dbReference>
<dbReference type="Gene3D" id="1.10.10.1400">
    <property type="entry name" value="Terminase, small subunit, N-terminal DNA-binding domain, HTH motif"/>
    <property type="match status" value="1"/>
</dbReference>
<dbReference type="GO" id="GO:0051276">
    <property type="term" value="P:chromosome organization"/>
    <property type="evidence" value="ECO:0007669"/>
    <property type="project" value="InterPro"/>
</dbReference>
<name>A0A6J5MX84_9CAUD</name>
<proteinExistence type="predicted"/>
<reference evidence="1" key="1">
    <citation type="submission" date="2020-04" db="EMBL/GenBank/DDBJ databases">
        <authorList>
            <person name="Chiriac C."/>
            <person name="Salcher M."/>
            <person name="Ghai R."/>
            <person name="Kavagutti S V."/>
        </authorList>
    </citation>
    <scope>NUCLEOTIDE SEQUENCE</scope>
</reference>
<evidence type="ECO:0000313" key="1">
    <source>
        <dbReference type="EMBL" id="CAB4149573.1"/>
    </source>
</evidence>
<dbReference type="EMBL" id="LR796756">
    <property type="protein sequence ID" value="CAB4163663.1"/>
    <property type="molecule type" value="Genomic_DNA"/>
</dbReference>
<dbReference type="Pfam" id="PF03592">
    <property type="entry name" value="Terminase_2"/>
    <property type="match status" value="1"/>
</dbReference>
<evidence type="ECO:0000313" key="2">
    <source>
        <dbReference type="EMBL" id="CAB4163663.1"/>
    </source>
</evidence>
<dbReference type="InterPro" id="IPR038713">
    <property type="entry name" value="Terminase_Gp1_N_sf"/>
</dbReference>
<sequence>MSEPEPLPKIPLKFREKERAWKGELSVDNDEAGEGLTFMQMKFAELYATNGGNGSQAARDAGYSESHSKQEAHNLLKKHKIREAIELHRDTSIKTAGASKAWAVIDAMMTDPSAPAQVRFQAAKWTLEASGHGLSAIAASLHLGMKKSNKSLSEMSISELEEFINRGRQTFDYMKSTVKTVINAHERTIVDVQKPQD</sequence>
<organism evidence="1">
    <name type="scientific">uncultured Caudovirales phage</name>
    <dbReference type="NCBI Taxonomy" id="2100421"/>
    <lineage>
        <taxon>Viruses</taxon>
        <taxon>Duplodnaviria</taxon>
        <taxon>Heunggongvirae</taxon>
        <taxon>Uroviricota</taxon>
        <taxon>Caudoviricetes</taxon>
        <taxon>Peduoviridae</taxon>
        <taxon>Maltschvirus</taxon>
        <taxon>Maltschvirus maltsch</taxon>
    </lineage>
</organism>
<protein>
    <submittedName>
        <fullName evidence="1">Terminase small subunit</fullName>
    </submittedName>
</protein>
<accession>A0A6J5MX84</accession>